<organism evidence="2 3">
    <name type="scientific">Ligilactobacillus agilis</name>
    <dbReference type="NCBI Taxonomy" id="1601"/>
    <lineage>
        <taxon>Bacteria</taxon>
        <taxon>Bacillati</taxon>
        <taxon>Bacillota</taxon>
        <taxon>Bacilli</taxon>
        <taxon>Lactobacillales</taxon>
        <taxon>Lactobacillaceae</taxon>
        <taxon>Ligilactobacillus</taxon>
    </lineage>
</organism>
<keyword evidence="1" id="KW-0472">Membrane</keyword>
<feature type="transmembrane region" description="Helical" evidence="1">
    <location>
        <begin position="46"/>
        <end position="67"/>
    </location>
</feature>
<reference evidence="3" key="1">
    <citation type="submission" date="2017-12" db="EMBL/GenBank/DDBJ databases">
        <authorList>
            <person name="Christensen H."/>
        </authorList>
    </citation>
    <scope>NUCLEOTIDE SEQUENCE [LARGE SCALE GENOMIC DNA]</scope>
    <source>
        <strain evidence="3">268A</strain>
    </source>
</reference>
<evidence type="ECO:0000313" key="3">
    <source>
        <dbReference type="Proteomes" id="UP000234579"/>
    </source>
</evidence>
<dbReference type="Proteomes" id="UP000234579">
    <property type="component" value="Unassembled WGS sequence"/>
</dbReference>
<keyword evidence="1" id="KW-1133">Transmembrane helix</keyword>
<name>A0A2I2AAY4_9LACO</name>
<accession>A0A2I2AAY4</accession>
<feature type="transmembrane region" description="Helical" evidence="1">
    <location>
        <begin position="6"/>
        <end position="25"/>
    </location>
</feature>
<protein>
    <submittedName>
        <fullName evidence="2">Uncharacterized protein</fullName>
    </submittedName>
</protein>
<dbReference type="AlphaFoldDB" id="A0A2I2AAY4"/>
<evidence type="ECO:0000256" key="1">
    <source>
        <dbReference type="SAM" id="Phobius"/>
    </source>
</evidence>
<keyword evidence="1" id="KW-0812">Transmembrane</keyword>
<comment type="caution">
    <text evidence="2">The sequence shown here is derived from an EMBL/GenBank/DDBJ whole genome shotgun (WGS) entry which is preliminary data.</text>
</comment>
<proteinExistence type="predicted"/>
<gene>
    <name evidence="2" type="ORF">CYR79_05785</name>
</gene>
<dbReference type="EMBL" id="PKGI01000028">
    <property type="protein sequence ID" value="PLA76536.1"/>
    <property type="molecule type" value="Genomic_DNA"/>
</dbReference>
<evidence type="ECO:0000313" key="2">
    <source>
        <dbReference type="EMBL" id="PLA76536.1"/>
    </source>
</evidence>
<sequence length="69" mass="7942">MEHVNSNVYSLVLVMFIILGILITIKICAAMDYTEDQKKKEEEEPGCLTIAIKILFDLMVLIMLLFLHK</sequence>